<accession>A0A453NKG5</accession>
<evidence type="ECO:0000313" key="1">
    <source>
        <dbReference type="EnsemblPlants" id="AET6Gv20401300.23"/>
    </source>
</evidence>
<keyword evidence="2" id="KW-1185">Reference proteome</keyword>
<sequence>MIQKLILISNHPYMHANYLSFQTLSLLHICIKTKSKRENLLWVHMVQTNNKMIVNERFGCRYTQIKV</sequence>
<reference evidence="1" key="5">
    <citation type="journal article" date="2021" name="G3 (Bethesda)">
        <title>Aegilops tauschii genome assembly Aet v5.0 features greater sequence contiguity and improved annotation.</title>
        <authorList>
            <person name="Wang L."/>
            <person name="Zhu T."/>
            <person name="Rodriguez J.C."/>
            <person name="Deal K.R."/>
            <person name="Dubcovsky J."/>
            <person name="McGuire P.E."/>
            <person name="Lux T."/>
            <person name="Spannagl M."/>
            <person name="Mayer K.F.X."/>
            <person name="Baldrich P."/>
            <person name="Meyers B.C."/>
            <person name="Huo N."/>
            <person name="Gu Y.Q."/>
            <person name="Zhou H."/>
            <person name="Devos K.M."/>
            <person name="Bennetzen J.L."/>
            <person name="Unver T."/>
            <person name="Budak H."/>
            <person name="Gulick P.J."/>
            <person name="Galiba G."/>
            <person name="Kalapos B."/>
            <person name="Nelson D.R."/>
            <person name="Li P."/>
            <person name="You F.M."/>
            <person name="Luo M.C."/>
            <person name="Dvorak J."/>
        </authorList>
    </citation>
    <scope>NUCLEOTIDE SEQUENCE [LARGE SCALE GENOMIC DNA]</scope>
    <source>
        <strain evidence="1">cv. AL8/78</strain>
    </source>
</reference>
<dbReference type="Proteomes" id="UP000015105">
    <property type="component" value="Chromosome 6D"/>
</dbReference>
<organism evidence="1 2">
    <name type="scientific">Aegilops tauschii subsp. strangulata</name>
    <name type="common">Goatgrass</name>
    <dbReference type="NCBI Taxonomy" id="200361"/>
    <lineage>
        <taxon>Eukaryota</taxon>
        <taxon>Viridiplantae</taxon>
        <taxon>Streptophyta</taxon>
        <taxon>Embryophyta</taxon>
        <taxon>Tracheophyta</taxon>
        <taxon>Spermatophyta</taxon>
        <taxon>Magnoliopsida</taxon>
        <taxon>Liliopsida</taxon>
        <taxon>Poales</taxon>
        <taxon>Poaceae</taxon>
        <taxon>BOP clade</taxon>
        <taxon>Pooideae</taxon>
        <taxon>Triticodae</taxon>
        <taxon>Triticeae</taxon>
        <taxon>Triticinae</taxon>
        <taxon>Aegilops</taxon>
    </lineage>
</organism>
<reference evidence="2" key="1">
    <citation type="journal article" date="2014" name="Science">
        <title>Ancient hybridizations among the ancestral genomes of bread wheat.</title>
        <authorList>
            <consortium name="International Wheat Genome Sequencing Consortium,"/>
            <person name="Marcussen T."/>
            <person name="Sandve S.R."/>
            <person name="Heier L."/>
            <person name="Spannagl M."/>
            <person name="Pfeifer M."/>
            <person name="Jakobsen K.S."/>
            <person name="Wulff B.B."/>
            <person name="Steuernagel B."/>
            <person name="Mayer K.F."/>
            <person name="Olsen O.A."/>
        </authorList>
    </citation>
    <scope>NUCLEOTIDE SEQUENCE [LARGE SCALE GENOMIC DNA]</scope>
    <source>
        <strain evidence="2">cv. AL8/78</strain>
    </source>
</reference>
<evidence type="ECO:0000313" key="2">
    <source>
        <dbReference type="Proteomes" id="UP000015105"/>
    </source>
</evidence>
<reference evidence="2" key="2">
    <citation type="journal article" date="2017" name="Nat. Plants">
        <title>The Aegilops tauschii genome reveals multiple impacts of transposons.</title>
        <authorList>
            <person name="Zhao G."/>
            <person name="Zou C."/>
            <person name="Li K."/>
            <person name="Wang K."/>
            <person name="Li T."/>
            <person name="Gao L."/>
            <person name="Zhang X."/>
            <person name="Wang H."/>
            <person name="Yang Z."/>
            <person name="Liu X."/>
            <person name="Jiang W."/>
            <person name="Mao L."/>
            <person name="Kong X."/>
            <person name="Jiao Y."/>
            <person name="Jia J."/>
        </authorList>
    </citation>
    <scope>NUCLEOTIDE SEQUENCE [LARGE SCALE GENOMIC DNA]</scope>
    <source>
        <strain evidence="2">cv. AL8/78</strain>
    </source>
</reference>
<proteinExistence type="predicted"/>
<dbReference type="AlphaFoldDB" id="A0A453NKG5"/>
<reference evidence="1" key="4">
    <citation type="submission" date="2019-03" db="UniProtKB">
        <authorList>
            <consortium name="EnsemblPlants"/>
        </authorList>
    </citation>
    <scope>IDENTIFICATION</scope>
</reference>
<dbReference type="EnsemblPlants" id="AET6Gv20401300.23">
    <property type="protein sequence ID" value="AET6Gv20401300.23"/>
    <property type="gene ID" value="AET6Gv20401300"/>
</dbReference>
<reference evidence="1" key="3">
    <citation type="journal article" date="2017" name="Nature">
        <title>Genome sequence of the progenitor of the wheat D genome Aegilops tauschii.</title>
        <authorList>
            <person name="Luo M.C."/>
            <person name="Gu Y.Q."/>
            <person name="Puiu D."/>
            <person name="Wang H."/>
            <person name="Twardziok S.O."/>
            <person name="Deal K.R."/>
            <person name="Huo N."/>
            <person name="Zhu T."/>
            <person name="Wang L."/>
            <person name="Wang Y."/>
            <person name="McGuire P.E."/>
            <person name="Liu S."/>
            <person name="Long H."/>
            <person name="Ramasamy R.K."/>
            <person name="Rodriguez J.C."/>
            <person name="Van S.L."/>
            <person name="Yuan L."/>
            <person name="Wang Z."/>
            <person name="Xia Z."/>
            <person name="Xiao L."/>
            <person name="Anderson O.D."/>
            <person name="Ouyang S."/>
            <person name="Liang Y."/>
            <person name="Zimin A.V."/>
            <person name="Pertea G."/>
            <person name="Qi P."/>
            <person name="Bennetzen J.L."/>
            <person name="Dai X."/>
            <person name="Dawson M.W."/>
            <person name="Muller H.G."/>
            <person name="Kugler K."/>
            <person name="Rivarola-Duarte L."/>
            <person name="Spannagl M."/>
            <person name="Mayer K.F.X."/>
            <person name="Lu F.H."/>
            <person name="Bevan M.W."/>
            <person name="Leroy P."/>
            <person name="Li P."/>
            <person name="You F.M."/>
            <person name="Sun Q."/>
            <person name="Liu Z."/>
            <person name="Lyons E."/>
            <person name="Wicker T."/>
            <person name="Salzberg S.L."/>
            <person name="Devos K.M."/>
            <person name="Dvorak J."/>
        </authorList>
    </citation>
    <scope>NUCLEOTIDE SEQUENCE [LARGE SCALE GENOMIC DNA]</scope>
    <source>
        <strain evidence="1">cv. AL8/78</strain>
    </source>
</reference>
<dbReference type="Gramene" id="AET6Gv20401300.23">
    <property type="protein sequence ID" value="AET6Gv20401300.23"/>
    <property type="gene ID" value="AET6Gv20401300"/>
</dbReference>
<protein>
    <submittedName>
        <fullName evidence="1">Uncharacterized protein</fullName>
    </submittedName>
</protein>
<name>A0A453NKG5_AEGTS</name>